<reference evidence="3 4" key="1">
    <citation type="submission" date="2019-10" db="EMBL/GenBank/DDBJ databases">
        <authorList>
            <person name="Palmer J.M."/>
        </authorList>
    </citation>
    <scope>NUCLEOTIDE SEQUENCE [LARGE SCALE GENOMIC DNA]</scope>
    <source>
        <strain evidence="3 4">TWF696</strain>
    </source>
</reference>
<organism evidence="3 4">
    <name type="scientific">Orbilia brochopaga</name>
    <dbReference type="NCBI Taxonomy" id="3140254"/>
    <lineage>
        <taxon>Eukaryota</taxon>
        <taxon>Fungi</taxon>
        <taxon>Dikarya</taxon>
        <taxon>Ascomycota</taxon>
        <taxon>Pezizomycotina</taxon>
        <taxon>Orbiliomycetes</taxon>
        <taxon>Orbiliales</taxon>
        <taxon>Orbiliaceae</taxon>
        <taxon>Orbilia</taxon>
    </lineage>
</organism>
<dbReference type="PANTHER" id="PTHR14905">
    <property type="entry name" value="NG37"/>
    <property type="match status" value="1"/>
</dbReference>
<feature type="compositionally biased region" description="Basic and acidic residues" evidence="1">
    <location>
        <begin position="767"/>
        <end position="778"/>
    </location>
</feature>
<feature type="compositionally biased region" description="Basic and acidic residues" evidence="1">
    <location>
        <begin position="565"/>
        <end position="578"/>
    </location>
</feature>
<name>A0AAV9TYY4_9PEZI</name>
<feature type="compositionally biased region" description="Basic and acidic residues" evidence="1">
    <location>
        <begin position="668"/>
        <end position="681"/>
    </location>
</feature>
<dbReference type="PANTHER" id="PTHR14905:SF11">
    <property type="entry name" value="TINC (EUROFUNG)"/>
    <property type="match status" value="1"/>
</dbReference>
<comment type="caution">
    <text evidence="3">The sequence shown here is derived from an EMBL/GenBank/DDBJ whole genome shotgun (WGS) entry which is preliminary data.</text>
</comment>
<feature type="chain" id="PRO_5043743209" evidence="2">
    <location>
        <begin position="27"/>
        <end position="1014"/>
    </location>
</feature>
<gene>
    <name evidence="3" type="ORF">TWF696_003338</name>
</gene>
<dbReference type="InterPro" id="IPR010816">
    <property type="entry name" value="Het-C"/>
</dbReference>
<evidence type="ECO:0000313" key="4">
    <source>
        <dbReference type="Proteomes" id="UP001375240"/>
    </source>
</evidence>
<feature type="region of interest" description="Disordered" evidence="1">
    <location>
        <begin position="563"/>
        <end position="587"/>
    </location>
</feature>
<feature type="compositionally biased region" description="Basic and acidic residues" evidence="1">
    <location>
        <begin position="999"/>
        <end position="1014"/>
    </location>
</feature>
<dbReference type="InterPro" id="IPR052577">
    <property type="entry name" value="VWA7"/>
</dbReference>
<sequence>MMTSLTMHAALLGLLCLVLHARPTLAFGAGNVAGVSKVEGVNWRHGDIEDTLLTILLARGIGGKKFDKLAVARVYFGNWLRDYSQAIDVGTVKAVSAEAIRLLLCVLGFMTFGYGSKEFEVTADRLGCYRPEDHIDNPKNYADNVDARQYDRRLRGPIDERVELAIDPNTGMKNYIANEGARIMTSAQHVRNLFGRCIELGRGYIRNKNAADYHEALRLLGTGLHCLEDFLAHSNYLELALIELGERDIFPHVGNRTRMRLQGARGDVFPLVTGTFGGVDFLHSVTGEVSDKLTQNEIDELEGTLQNTAKNDDSVLEGLLDSIPDGLFGGNKGAKKNQMHEIKSNAANSQMQNMSVSPRNPEEFTKYVQQVFAQIMPAIEFHDDLIKGISEAIDKIPILPKILEQLEDRMSIWTFSIMAPFVVPIIKQVKNELRTGSNEIIESSKNEQHIVFEDDRCTDPTHSMLSKDHFSNILNEVAGKTASKVVAWVVPQIMNAWDDEGVDVNRLMDRIINGVLHHPAQRDLGDGEAREGRRIMFRSVEEWWGQMGERQKDEYRRKLSSRGVENGENHKEGVHDSGHGCGKPLGMRKNFSGGGTLEDRVASAAADAIVGGVTGGISSFVKAQTGIDLPDANKGGRKYGNEVSQAESGGLGGLLNTIGGSLLGGFAGDEKKTSSSKRYDEDSYTENVTEYGQSGGHSGKAEYSRTKYSGGGEKESYSRYEQNEDRRGNTTSYNYEERTETRKTHGSGGGGYERTQHYESTQSYGGGRDDSYGGRHESSGGGYGGGRRDDEYGSGRGSDSYGGRTADSYGGRTADSYGGRTADSYGGRTADSYGGRTADSYGGNTTESYGGRTSDSYGGRTTDSYGGRTSDSYGGKTSDSYGGRNTDSYGGRQDDGSYGGCGNQSYGSRRDDNEYGSGGTQSYGRRQDNEYGSTTQSYGSRRDDDHSSGRNYGSRDDDDSGSHNTYGSRRDDNESSGYGGYGGDGSGDHGKKKHHKHKKSDDSDDDKRRGEWNY</sequence>
<dbReference type="Pfam" id="PF07217">
    <property type="entry name" value="Het-C"/>
    <property type="match status" value="1"/>
</dbReference>
<evidence type="ECO:0000256" key="1">
    <source>
        <dbReference type="SAM" id="MobiDB-lite"/>
    </source>
</evidence>
<dbReference type="EMBL" id="JAVHNQ010000017">
    <property type="protein sequence ID" value="KAK6330446.1"/>
    <property type="molecule type" value="Genomic_DNA"/>
</dbReference>
<dbReference type="AlphaFoldDB" id="A0AAV9TYY4"/>
<evidence type="ECO:0000256" key="2">
    <source>
        <dbReference type="SAM" id="SignalP"/>
    </source>
</evidence>
<feature type="signal peptide" evidence="2">
    <location>
        <begin position="1"/>
        <end position="26"/>
    </location>
</feature>
<evidence type="ECO:0000313" key="3">
    <source>
        <dbReference type="EMBL" id="KAK6330446.1"/>
    </source>
</evidence>
<keyword evidence="2" id="KW-0732">Signal</keyword>
<keyword evidence="4" id="KW-1185">Reference proteome</keyword>
<protein>
    <submittedName>
        <fullName evidence="3">Uncharacterized protein</fullName>
    </submittedName>
</protein>
<feature type="compositionally biased region" description="Polar residues" evidence="1">
    <location>
        <begin position="842"/>
        <end position="888"/>
    </location>
</feature>
<feature type="compositionally biased region" description="Polar residues" evidence="1">
    <location>
        <begin position="922"/>
        <end position="939"/>
    </location>
</feature>
<accession>A0AAV9TYY4</accession>
<feature type="compositionally biased region" description="Basic and acidic residues" evidence="1">
    <location>
        <begin position="712"/>
        <end position="728"/>
    </location>
</feature>
<proteinExistence type="predicted"/>
<dbReference type="Proteomes" id="UP001375240">
    <property type="component" value="Unassembled WGS sequence"/>
</dbReference>
<feature type="region of interest" description="Disordered" evidence="1">
    <location>
        <begin position="665"/>
        <end position="1014"/>
    </location>
</feature>